<dbReference type="Proteomes" id="UP000651050">
    <property type="component" value="Unassembled WGS sequence"/>
</dbReference>
<dbReference type="EMBL" id="JADWYS010000001">
    <property type="protein sequence ID" value="MBG9389571.1"/>
    <property type="molecule type" value="Genomic_DNA"/>
</dbReference>
<keyword evidence="2" id="KW-1185">Reference proteome</keyword>
<name>A0A931H6I8_9BURK</name>
<protein>
    <submittedName>
        <fullName evidence="1">Uncharacterized protein</fullName>
    </submittedName>
</protein>
<sequence length="141" mass="15223">MLARADELSVLLPLDGIGAINYVAGDLSLTEVPGLFAAGEEGRSQLIVAPSRRLRPLADFPKSRFVLTPMAFTGSTIHIAWSDVRVLIGAQFNLMPLPEALDHVDAPVDGYVLVAGRPAFRSDSRRLLEFMLSGEGPHDRG</sequence>
<reference evidence="1" key="1">
    <citation type="submission" date="2020-11" db="EMBL/GenBank/DDBJ databases">
        <title>Bacterial whole genome sequence for Caenimonas sp. DR4.4.</title>
        <authorList>
            <person name="Le V."/>
            <person name="Ko S.-R."/>
            <person name="Ahn C.-Y."/>
            <person name="Oh H.-M."/>
        </authorList>
    </citation>
    <scope>NUCLEOTIDE SEQUENCE</scope>
    <source>
        <strain evidence="1">DR4.4</strain>
    </source>
</reference>
<evidence type="ECO:0000313" key="2">
    <source>
        <dbReference type="Proteomes" id="UP000651050"/>
    </source>
</evidence>
<accession>A0A931H6I8</accession>
<evidence type="ECO:0000313" key="1">
    <source>
        <dbReference type="EMBL" id="MBG9389571.1"/>
    </source>
</evidence>
<organism evidence="1 2">
    <name type="scientific">Caenimonas aquaedulcis</name>
    <dbReference type="NCBI Taxonomy" id="2793270"/>
    <lineage>
        <taxon>Bacteria</taxon>
        <taxon>Pseudomonadati</taxon>
        <taxon>Pseudomonadota</taxon>
        <taxon>Betaproteobacteria</taxon>
        <taxon>Burkholderiales</taxon>
        <taxon>Comamonadaceae</taxon>
        <taxon>Caenimonas</taxon>
    </lineage>
</organism>
<dbReference type="AlphaFoldDB" id="A0A931H6I8"/>
<dbReference type="RefSeq" id="WP_196987361.1">
    <property type="nucleotide sequence ID" value="NZ_JADWYS010000001.1"/>
</dbReference>
<gene>
    <name evidence="1" type="ORF">I5803_16195</name>
</gene>
<proteinExistence type="predicted"/>
<comment type="caution">
    <text evidence="1">The sequence shown here is derived from an EMBL/GenBank/DDBJ whole genome shotgun (WGS) entry which is preliminary data.</text>
</comment>